<feature type="transmembrane region" description="Helical" evidence="4">
    <location>
        <begin position="33"/>
        <end position="56"/>
    </location>
</feature>
<dbReference type="OrthoDB" id="677152at2759"/>
<dbReference type="EMBL" id="CM003528">
    <property type="protein sequence ID" value="RCV04426.1"/>
    <property type="molecule type" value="Genomic_DNA"/>
</dbReference>
<name>A0A368PF41_SETIT</name>
<reference evidence="5" key="1">
    <citation type="journal article" date="2012" name="Nat. Biotechnol.">
        <title>Reference genome sequence of the model plant Setaria.</title>
        <authorList>
            <person name="Bennetzen J.L."/>
            <person name="Schmutz J."/>
            <person name="Wang H."/>
            <person name="Percifield R."/>
            <person name="Hawkins J."/>
            <person name="Pontaroli A.C."/>
            <person name="Estep M."/>
            <person name="Feng L."/>
            <person name="Vaughn J.N."/>
            <person name="Grimwood J."/>
            <person name="Jenkins J."/>
            <person name="Barry K."/>
            <person name="Lindquist E."/>
            <person name="Hellsten U."/>
            <person name="Deshpande S."/>
            <person name="Wang X."/>
            <person name="Wu X."/>
            <person name="Mitros T."/>
            <person name="Triplett J."/>
            <person name="Yang X."/>
            <person name="Ye C.Y."/>
            <person name="Mauro-Herrera M."/>
            <person name="Wang L."/>
            <person name="Li P."/>
            <person name="Sharma M."/>
            <person name="Sharma R."/>
            <person name="Ronald P.C."/>
            <person name="Panaud O."/>
            <person name="Kellogg E.A."/>
            <person name="Brutnell T.P."/>
            <person name="Doust A.N."/>
            <person name="Tuskan G.A."/>
            <person name="Rokhsar D."/>
            <person name="Devos K.M."/>
        </authorList>
    </citation>
    <scope>NUCLEOTIDE SEQUENCE [LARGE SCALE GENOMIC DNA]</scope>
    <source>
        <strain evidence="5">Yugu1</strain>
    </source>
</reference>
<dbReference type="GO" id="GO:0016020">
    <property type="term" value="C:membrane"/>
    <property type="evidence" value="ECO:0007669"/>
    <property type="project" value="UniProtKB-SubCell"/>
</dbReference>
<sequence length="358" mass="38222">MSLITDDPEHSPRDCSRFRSSSPGKHRHRRRRAALIAVSSTVASLVSLALILWLTLRPSGPRFSLLAATATVAGNATTVVVVVDAALSAHNPNAHATALYDQLQASASYGGVALGAGAPLPPLEQPDQGDAVLSALLTSGAGGRLPGGGGGRALLRMRVEGRLRWKVAAWVSARHGLTVDCVAAVVPSSAGQLQQQGSSSSPSSQCATHSSSRRSSSASLRPSPIASSAPPWCRLMSGRGFRRQFHEFHRAPPMLNLICNCVNENFYNIYLARFVPTYSFRPPHANRREWRALDARHGRVLLRAGGPHHLVVWDPVTDEWSQLPTGPLLADYWNAAVLCVACGTGGACDHIDCHRGHS</sequence>
<dbReference type="GO" id="GO:0098542">
    <property type="term" value="P:defense response to other organism"/>
    <property type="evidence" value="ECO:0007669"/>
    <property type="project" value="InterPro"/>
</dbReference>
<dbReference type="PANTHER" id="PTHR31415:SF20">
    <property type="entry name" value="NDR1_HIN1-LIKE PROTEIN 26"/>
    <property type="match status" value="1"/>
</dbReference>
<dbReference type="AlphaFoldDB" id="A0A368PF41"/>
<dbReference type="PANTHER" id="PTHR31415">
    <property type="entry name" value="OS05G0367900 PROTEIN"/>
    <property type="match status" value="1"/>
</dbReference>
<keyword evidence="4" id="KW-1133">Transmembrane helix</keyword>
<dbReference type="STRING" id="4555.A0A368PF41"/>
<evidence type="ECO:0000313" key="5">
    <source>
        <dbReference type="EMBL" id="RCV04426.1"/>
    </source>
</evidence>
<evidence type="ECO:0000256" key="3">
    <source>
        <dbReference type="SAM" id="MobiDB-lite"/>
    </source>
</evidence>
<gene>
    <name evidence="5" type="ORF">SETIT_1G000600v2</name>
</gene>
<keyword evidence="4" id="KW-0812">Transmembrane</keyword>
<feature type="region of interest" description="Disordered" evidence="3">
    <location>
        <begin position="192"/>
        <end position="227"/>
    </location>
</feature>
<feature type="region of interest" description="Disordered" evidence="3">
    <location>
        <begin position="1"/>
        <end position="26"/>
    </location>
</feature>
<comment type="subcellular location">
    <subcellularLocation>
        <location evidence="1">Membrane</location>
    </subcellularLocation>
</comment>
<evidence type="ECO:0000256" key="4">
    <source>
        <dbReference type="SAM" id="Phobius"/>
    </source>
</evidence>
<proteinExistence type="predicted"/>
<dbReference type="InterPro" id="IPR044839">
    <property type="entry name" value="NDR1-like"/>
</dbReference>
<accession>A0A368PF41</accession>
<organism evidence="5">
    <name type="scientific">Setaria italica</name>
    <name type="common">Foxtail millet</name>
    <name type="synonym">Panicum italicum</name>
    <dbReference type="NCBI Taxonomy" id="4555"/>
    <lineage>
        <taxon>Eukaryota</taxon>
        <taxon>Viridiplantae</taxon>
        <taxon>Streptophyta</taxon>
        <taxon>Embryophyta</taxon>
        <taxon>Tracheophyta</taxon>
        <taxon>Spermatophyta</taxon>
        <taxon>Magnoliopsida</taxon>
        <taxon>Liliopsida</taxon>
        <taxon>Poales</taxon>
        <taxon>Poaceae</taxon>
        <taxon>PACMAD clade</taxon>
        <taxon>Panicoideae</taxon>
        <taxon>Panicodae</taxon>
        <taxon>Paniceae</taxon>
        <taxon>Cenchrinae</taxon>
        <taxon>Setaria</taxon>
    </lineage>
</organism>
<evidence type="ECO:0000256" key="2">
    <source>
        <dbReference type="ARBA" id="ARBA00023136"/>
    </source>
</evidence>
<evidence type="ECO:0000256" key="1">
    <source>
        <dbReference type="ARBA" id="ARBA00004370"/>
    </source>
</evidence>
<feature type="compositionally biased region" description="Basic and acidic residues" evidence="3">
    <location>
        <begin position="7"/>
        <end position="17"/>
    </location>
</feature>
<keyword evidence="2 4" id="KW-0472">Membrane</keyword>
<protein>
    <submittedName>
        <fullName evidence="5">Uncharacterized protein</fullName>
    </submittedName>
</protein>
<reference evidence="5" key="2">
    <citation type="submission" date="2015-07" db="EMBL/GenBank/DDBJ databases">
        <authorList>
            <person name="Noorani M."/>
        </authorList>
    </citation>
    <scope>NUCLEOTIDE SEQUENCE</scope>
    <source>
        <strain evidence="5">Yugu1</strain>
    </source>
</reference>